<keyword evidence="1" id="KW-0540">Nuclease</keyword>
<dbReference type="EMBL" id="CAAALY010025438">
    <property type="protein sequence ID" value="VEL15675.1"/>
    <property type="molecule type" value="Genomic_DNA"/>
</dbReference>
<sequence length="183" mass="20664">MITHMTLHMICQPSKPLPSQSTKDIPKKDDPPPKRARLTWSPFSLPLPLSPDVFDRRLLLLSSSQMKSESVPHPTHPHSSPAEQDTVENADVNHVSIPENLSKAGNTKFETRNSYQEWEDFIPSLPHYEPPNENSPLLAIDCEMVLTEKGSELARVTIVTELGDVILDKLVKPRNPIKDYLTR</sequence>
<evidence type="ECO:0000256" key="1">
    <source>
        <dbReference type="ARBA" id="ARBA00022722"/>
    </source>
</evidence>
<accession>A0A3S5B819</accession>
<evidence type="ECO:0000313" key="5">
    <source>
        <dbReference type="Proteomes" id="UP000784294"/>
    </source>
</evidence>
<feature type="region of interest" description="Disordered" evidence="3">
    <location>
        <begin position="65"/>
        <end position="85"/>
    </location>
</feature>
<evidence type="ECO:0008006" key="6">
    <source>
        <dbReference type="Google" id="ProtNLM"/>
    </source>
</evidence>
<evidence type="ECO:0000256" key="2">
    <source>
        <dbReference type="ARBA" id="ARBA00022801"/>
    </source>
</evidence>
<name>A0A3S5B819_9PLAT</name>
<dbReference type="Gene3D" id="3.30.420.10">
    <property type="entry name" value="Ribonuclease H-like superfamily/Ribonuclease H"/>
    <property type="match status" value="1"/>
</dbReference>
<dbReference type="SUPFAM" id="SSF53098">
    <property type="entry name" value="Ribonuclease H-like"/>
    <property type="match status" value="1"/>
</dbReference>
<dbReference type="AlphaFoldDB" id="A0A3S5B819"/>
<evidence type="ECO:0000256" key="3">
    <source>
        <dbReference type="SAM" id="MobiDB-lite"/>
    </source>
</evidence>
<dbReference type="OrthoDB" id="206335at2759"/>
<dbReference type="PANTHER" id="PTHR12801">
    <property type="entry name" value="RNA EXONUCLEASE REXO1 / RECO3 FAMILY MEMBER-RELATED"/>
    <property type="match status" value="1"/>
</dbReference>
<dbReference type="PANTHER" id="PTHR12801:SF82">
    <property type="entry name" value="RNA EXONUCLEASE 5"/>
    <property type="match status" value="1"/>
</dbReference>
<reference evidence="4" key="1">
    <citation type="submission" date="2018-11" db="EMBL/GenBank/DDBJ databases">
        <authorList>
            <consortium name="Pathogen Informatics"/>
        </authorList>
    </citation>
    <scope>NUCLEOTIDE SEQUENCE</scope>
</reference>
<feature type="region of interest" description="Disordered" evidence="3">
    <location>
        <begin position="1"/>
        <end position="40"/>
    </location>
</feature>
<feature type="compositionally biased region" description="Low complexity" evidence="3">
    <location>
        <begin position="68"/>
        <end position="81"/>
    </location>
</feature>
<protein>
    <recommendedName>
        <fullName evidence="6">Exonuclease domain-containing protein</fullName>
    </recommendedName>
</protein>
<dbReference type="InterPro" id="IPR036397">
    <property type="entry name" value="RNaseH_sf"/>
</dbReference>
<gene>
    <name evidence="4" type="ORF">PXEA_LOCUS9115</name>
</gene>
<dbReference type="Proteomes" id="UP000784294">
    <property type="component" value="Unassembled WGS sequence"/>
</dbReference>
<comment type="caution">
    <text evidence="4">The sequence shown here is derived from an EMBL/GenBank/DDBJ whole genome shotgun (WGS) entry which is preliminary data.</text>
</comment>
<organism evidence="4 5">
    <name type="scientific">Protopolystoma xenopodis</name>
    <dbReference type="NCBI Taxonomy" id="117903"/>
    <lineage>
        <taxon>Eukaryota</taxon>
        <taxon>Metazoa</taxon>
        <taxon>Spiralia</taxon>
        <taxon>Lophotrochozoa</taxon>
        <taxon>Platyhelminthes</taxon>
        <taxon>Monogenea</taxon>
        <taxon>Polyopisthocotylea</taxon>
        <taxon>Polystomatidea</taxon>
        <taxon>Polystomatidae</taxon>
        <taxon>Protopolystoma</taxon>
    </lineage>
</organism>
<dbReference type="InterPro" id="IPR047021">
    <property type="entry name" value="REXO1/3/4-like"/>
</dbReference>
<dbReference type="GO" id="GO:0003676">
    <property type="term" value="F:nucleic acid binding"/>
    <property type="evidence" value="ECO:0007669"/>
    <property type="project" value="InterPro"/>
</dbReference>
<evidence type="ECO:0000313" key="4">
    <source>
        <dbReference type="EMBL" id="VEL15675.1"/>
    </source>
</evidence>
<proteinExistence type="predicted"/>
<keyword evidence="2" id="KW-0378">Hydrolase</keyword>
<dbReference type="InterPro" id="IPR012337">
    <property type="entry name" value="RNaseH-like_sf"/>
</dbReference>
<keyword evidence="5" id="KW-1185">Reference proteome</keyword>
<feature type="compositionally biased region" description="Basic and acidic residues" evidence="3">
    <location>
        <begin position="24"/>
        <end position="33"/>
    </location>
</feature>
<dbReference type="GO" id="GO:0005634">
    <property type="term" value="C:nucleus"/>
    <property type="evidence" value="ECO:0007669"/>
    <property type="project" value="TreeGrafter"/>
</dbReference>
<dbReference type="GO" id="GO:0004527">
    <property type="term" value="F:exonuclease activity"/>
    <property type="evidence" value="ECO:0007669"/>
    <property type="project" value="InterPro"/>
</dbReference>